<keyword evidence="5" id="KW-0560">Oxidoreductase</keyword>
<gene>
    <name evidence="10" type="ORF">CHM34_12330</name>
</gene>
<dbReference type="GO" id="GO:0016614">
    <property type="term" value="F:oxidoreductase activity, acting on CH-OH group of donors"/>
    <property type="evidence" value="ECO:0007669"/>
    <property type="project" value="InterPro"/>
</dbReference>
<dbReference type="Proteomes" id="UP000215459">
    <property type="component" value="Unassembled WGS sequence"/>
</dbReference>
<evidence type="ECO:0000256" key="8">
    <source>
        <dbReference type="ARBA" id="ARBA00023209"/>
    </source>
</evidence>
<evidence type="ECO:0008006" key="12">
    <source>
        <dbReference type="Google" id="ProtNLM"/>
    </source>
</evidence>
<evidence type="ECO:0000256" key="7">
    <source>
        <dbReference type="ARBA" id="ARBA00023098"/>
    </source>
</evidence>
<dbReference type="PANTHER" id="PTHR43616">
    <property type="entry name" value="GLYCEROL DEHYDROGENASE"/>
    <property type="match status" value="1"/>
</dbReference>
<evidence type="ECO:0000256" key="4">
    <source>
        <dbReference type="ARBA" id="ARBA00022857"/>
    </source>
</evidence>
<dbReference type="CDD" id="cd08175">
    <property type="entry name" value="G1PDH"/>
    <property type="match status" value="1"/>
</dbReference>
<name>A0A235B5Y0_9BACL</name>
<accession>A0A235B5Y0</accession>
<sequence>MERGALENVAPFLVSRQWYRTAVVADPNTYEAAGRKLCEYFKQMGIQYQLCLLEGNEQGDVVADESTLVRAFVEIPRETDVLLAVGAGTVHDVVRFVGDKLNKRFISIPTAASVDGFTSAGAPLILRGVKKTIQACSPVAVFADLDVLSKAPAALTAAGFGDMLAKYTSLVDWQVSRWIADEPYCTEAAAVTRKALDECIIHIDRIGEGTVRGMEILMRSLIQSGLAMLWVGHSRPASGAEHHLSHFWEMELLRNHQPQVLHGSKVGVATILISRLYHRLADLDFQQHLGNLGDSSAIGNRLRDHGSEIQQLFKEIPGPDRLSHWLKKVGGSATAEELGIDSDLVQQSMKKAYHLRDRYTGLKLANDLNII</sequence>
<keyword evidence="4" id="KW-0521">NADP</keyword>
<keyword evidence="1" id="KW-0963">Cytoplasm</keyword>
<dbReference type="Gene3D" id="3.40.50.1970">
    <property type="match status" value="1"/>
</dbReference>
<keyword evidence="6" id="KW-0520">NAD</keyword>
<evidence type="ECO:0000313" key="11">
    <source>
        <dbReference type="Proteomes" id="UP000215459"/>
    </source>
</evidence>
<evidence type="ECO:0000256" key="2">
    <source>
        <dbReference type="ARBA" id="ARBA00022516"/>
    </source>
</evidence>
<evidence type="ECO:0000256" key="1">
    <source>
        <dbReference type="ARBA" id="ARBA00022490"/>
    </source>
</evidence>
<dbReference type="Gene3D" id="1.20.1090.10">
    <property type="entry name" value="Dehydroquinate synthase-like - alpha domain"/>
    <property type="match status" value="1"/>
</dbReference>
<organism evidence="10 11">
    <name type="scientific">Paludifilum halophilum</name>
    <dbReference type="NCBI Taxonomy" id="1642702"/>
    <lineage>
        <taxon>Bacteria</taxon>
        <taxon>Bacillati</taxon>
        <taxon>Bacillota</taxon>
        <taxon>Bacilli</taxon>
        <taxon>Bacillales</taxon>
        <taxon>Thermoactinomycetaceae</taxon>
        <taxon>Paludifilum</taxon>
    </lineage>
</organism>
<dbReference type="InterPro" id="IPR016205">
    <property type="entry name" value="Glycerol_DH"/>
</dbReference>
<protein>
    <recommendedName>
        <fullName evidence="12">Sn-glycerol-1-phosphate dehydrogenase</fullName>
    </recommendedName>
</protein>
<keyword evidence="2" id="KW-0444">Lipid biosynthesis</keyword>
<dbReference type="OrthoDB" id="9763580at2"/>
<reference evidence="10 11" key="1">
    <citation type="submission" date="2017-07" db="EMBL/GenBank/DDBJ databases">
        <title>The genome sequence of Paludifilum halophilum highlights mechanisms for microbial adaptation to high salt environemnts.</title>
        <authorList>
            <person name="Belbahri L."/>
        </authorList>
    </citation>
    <scope>NUCLEOTIDE SEQUENCE [LARGE SCALE GENOMIC DNA]</scope>
    <source>
        <strain evidence="10 11">DSM 102817</strain>
    </source>
</reference>
<evidence type="ECO:0000256" key="5">
    <source>
        <dbReference type="ARBA" id="ARBA00023002"/>
    </source>
</evidence>
<dbReference type="PANTHER" id="PTHR43616:SF5">
    <property type="entry name" value="GLYCEROL DEHYDROGENASE 1"/>
    <property type="match status" value="1"/>
</dbReference>
<dbReference type="SUPFAM" id="SSF56796">
    <property type="entry name" value="Dehydroquinate synthase-like"/>
    <property type="match status" value="1"/>
</dbReference>
<proteinExistence type="predicted"/>
<dbReference type="InterPro" id="IPR032837">
    <property type="entry name" value="G1PDH"/>
</dbReference>
<dbReference type="GO" id="GO:0046872">
    <property type="term" value="F:metal ion binding"/>
    <property type="evidence" value="ECO:0007669"/>
    <property type="project" value="UniProtKB-KW"/>
</dbReference>
<evidence type="ECO:0000256" key="6">
    <source>
        <dbReference type="ARBA" id="ARBA00023027"/>
    </source>
</evidence>
<dbReference type="GO" id="GO:0008654">
    <property type="term" value="P:phospholipid biosynthetic process"/>
    <property type="evidence" value="ECO:0007669"/>
    <property type="project" value="UniProtKB-KW"/>
</dbReference>
<keyword evidence="3" id="KW-0479">Metal-binding</keyword>
<comment type="caution">
    <text evidence="10">The sequence shown here is derived from an EMBL/GenBank/DDBJ whole genome shotgun (WGS) entry which is preliminary data.</text>
</comment>
<evidence type="ECO:0000256" key="9">
    <source>
        <dbReference type="ARBA" id="ARBA00023264"/>
    </source>
</evidence>
<dbReference type="Pfam" id="PF13685">
    <property type="entry name" value="Fe-ADH_2"/>
    <property type="match status" value="1"/>
</dbReference>
<keyword evidence="11" id="KW-1185">Reference proteome</keyword>
<keyword evidence="7" id="KW-0443">Lipid metabolism</keyword>
<keyword evidence="8" id="KW-0594">Phospholipid biosynthesis</keyword>
<evidence type="ECO:0000313" key="10">
    <source>
        <dbReference type="EMBL" id="OYD07307.1"/>
    </source>
</evidence>
<dbReference type="EMBL" id="NOWF01000007">
    <property type="protein sequence ID" value="OYD07307.1"/>
    <property type="molecule type" value="Genomic_DNA"/>
</dbReference>
<dbReference type="AlphaFoldDB" id="A0A235B5Y0"/>
<evidence type="ECO:0000256" key="3">
    <source>
        <dbReference type="ARBA" id="ARBA00022723"/>
    </source>
</evidence>
<keyword evidence="9" id="KW-1208">Phospholipid metabolism</keyword>